<organism evidence="8 9">
    <name type="scientific">Frankliniella fusca</name>
    <dbReference type="NCBI Taxonomy" id="407009"/>
    <lineage>
        <taxon>Eukaryota</taxon>
        <taxon>Metazoa</taxon>
        <taxon>Ecdysozoa</taxon>
        <taxon>Arthropoda</taxon>
        <taxon>Hexapoda</taxon>
        <taxon>Insecta</taxon>
        <taxon>Pterygota</taxon>
        <taxon>Neoptera</taxon>
        <taxon>Paraneoptera</taxon>
        <taxon>Thysanoptera</taxon>
        <taxon>Terebrantia</taxon>
        <taxon>Thripoidea</taxon>
        <taxon>Thripidae</taxon>
        <taxon>Frankliniella</taxon>
    </lineage>
</organism>
<keyword evidence="1" id="KW-0479">Metal-binding</keyword>
<evidence type="ECO:0000259" key="7">
    <source>
        <dbReference type="PROSITE" id="PS50950"/>
    </source>
</evidence>
<accession>A0AAE1I230</accession>
<keyword evidence="4 5" id="KW-0238">DNA-binding</keyword>
<evidence type="ECO:0000313" key="8">
    <source>
        <dbReference type="EMBL" id="KAK3931164.1"/>
    </source>
</evidence>
<gene>
    <name evidence="8" type="ORF">KUF71_025144</name>
</gene>
<evidence type="ECO:0000256" key="2">
    <source>
        <dbReference type="ARBA" id="ARBA00022771"/>
    </source>
</evidence>
<dbReference type="EMBL" id="JAHWGI010001418">
    <property type="protein sequence ID" value="KAK3931164.1"/>
    <property type="molecule type" value="Genomic_DNA"/>
</dbReference>
<reference evidence="8" key="2">
    <citation type="journal article" date="2023" name="BMC Genomics">
        <title>Pest status, molecular evolution, and epigenetic factors derived from the genome assembly of Frankliniella fusca, a thysanopteran phytovirus vector.</title>
        <authorList>
            <person name="Catto M.A."/>
            <person name="Labadie P.E."/>
            <person name="Jacobson A.L."/>
            <person name="Kennedy G.G."/>
            <person name="Srinivasan R."/>
            <person name="Hunt B.G."/>
        </authorList>
    </citation>
    <scope>NUCLEOTIDE SEQUENCE</scope>
    <source>
        <strain evidence="8">PL_HMW_Pooled</strain>
    </source>
</reference>
<name>A0AAE1I230_9NEOP</name>
<feature type="domain" description="THAP-type" evidence="7">
    <location>
        <begin position="33"/>
        <end position="104"/>
    </location>
</feature>
<dbReference type="SUPFAM" id="SSF57716">
    <property type="entry name" value="Glucocorticoid receptor-like (DNA-binding domain)"/>
    <property type="match status" value="1"/>
</dbReference>
<feature type="region of interest" description="Disordered" evidence="6">
    <location>
        <begin position="361"/>
        <end position="384"/>
    </location>
</feature>
<keyword evidence="2 5" id="KW-0863">Zinc-finger</keyword>
<feature type="compositionally biased region" description="Polar residues" evidence="6">
    <location>
        <begin position="364"/>
        <end position="384"/>
    </location>
</feature>
<dbReference type="InterPro" id="IPR006612">
    <property type="entry name" value="THAP_Znf"/>
</dbReference>
<proteinExistence type="predicted"/>
<evidence type="ECO:0000256" key="6">
    <source>
        <dbReference type="SAM" id="MobiDB-lite"/>
    </source>
</evidence>
<sequence>MSQQTRKGKYLLKGFSFLFTLLFLFQGTYSRIMGRRCKYVGCFHTGTNDCSLHKIPCDKPTARRWLRRCGLNGTPSKLNVYAYVCSHHFVDGRPTVANPDPIPYCPGVEVLCPVTSTPQTQVVDDTSLIRHSPQTSSSSPMKRKDLKRVIRPNVWAVRGATVKKKLKSDYEETMLMYLQCSGNTSDMAQPFEESLVESQSFLDNFADLAKPLDVVFAESEMTSHDITQDISLTLPKDSFKPVSSRVTAVPQPSDSGLVESQSFLDNFADLAKPLDDVSAEFDMTSHDITQDISFTLPKDSFKPVSSRVTAVPQPSNSGLVESQSFLVNFADLAKPLDDVSAEFDMTSHDITQDISLTLPKDSSKPVSSRVTAVPQSSDSGIHSESYVSSDTSGLCHQVRSNAYILRWYINIT</sequence>
<keyword evidence="3" id="KW-0862">Zinc</keyword>
<evidence type="ECO:0000256" key="5">
    <source>
        <dbReference type="PROSITE-ProRule" id="PRU00309"/>
    </source>
</evidence>
<dbReference type="Proteomes" id="UP001219518">
    <property type="component" value="Unassembled WGS sequence"/>
</dbReference>
<dbReference type="Pfam" id="PF05485">
    <property type="entry name" value="THAP"/>
    <property type="match status" value="1"/>
</dbReference>
<evidence type="ECO:0000256" key="4">
    <source>
        <dbReference type="ARBA" id="ARBA00023125"/>
    </source>
</evidence>
<reference evidence="8" key="1">
    <citation type="submission" date="2021-07" db="EMBL/GenBank/DDBJ databases">
        <authorList>
            <person name="Catto M.A."/>
            <person name="Jacobson A."/>
            <person name="Kennedy G."/>
            <person name="Labadie P."/>
            <person name="Hunt B.G."/>
            <person name="Srinivasan R."/>
        </authorList>
    </citation>
    <scope>NUCLEOTIDE SEQUENCE</scope>
    <source>
        <strain evidence="8">PL_HMW_Pooled</strain>
        <tissue evidence="8">Head</tissue>
    </source>
</reference>
<keyword evidence="9" id="KW-1185">Reference proteome</keyword>
<dbReference type="GO" id="GO:0003677">
    <property type="term" value="F:DNA binding"/>
    <property type="evidence" value="ECO:0007669"/>
    <property type="project" value="UniProtKB-UniRule"/>
</dbReference>
<evidence type="ECO:0000256" key="1">
    <source>
        <dbReference type="ARBA" id="ARBA00022723"/>
    </source>
</evidence>
<evidence type="ECO:0000256" key="3">
    <source>
        <dbReference type="ARBA" id="ARBA00022833"/>
    </source>
</evidence>
<dbReference type="AlphaFoldDB" id="A0AAE1I230"/>
<dbReference type="PROSITE" id="PS50950">
    <property type="entry name" value="ZF_THAP"/>
    <property type="match status" value="1"/>
</dbReference>
<evidence type="ECO:0000313" key="9">
    <source>
        <dbReference type="Proteomes" id="UP001219518"/>
    </source>
</evidence>
<comment type="caution">
    <text evidence="8">The sequence shown here is derived from an EMBL/GenBank/DDBJ whole genome shotgun (WGS) entry which is preliminary data.</text>
</comment>
<dbReference type="GO" id="GO:0008270">
    <property type="term" value="F:zinc ion binding"/>
    <property type="evidence" value="ECO:0007669"/>
    <property type="project" value="UniProtKB-KW"/>
</dbReference>
<protein>
    <submittedName>
        <fullName evidence="8">IPT/TIG domain-containing protein</fullName>
    </submittedName>
</protein>